<dbReference type="InterPro" id="IPR001170">
    <property type="entry name" value="ANPR/GUC"/>
</dbReference>
<keyword evidence="6" id="KW-0732">Signal</keyword>
<dbReference type="PROSITE" id="PS00452">
    <property type="entry name" value="GUANYLATE_CYCLASE_1"/>
    <property type="match status" value="1"/>
</dbReference>
<dbReference type="AlphaFoldDB" id="A0A2A2LTI3"/>
<dbReference type="Gene3D" id="3.40.50.2300">
    <property type="match status" value="2"/>
</dbReference>
<keyword evidence="12" id="KW-0325">Glycoprotein</keyword>
<keyword evidence="9" id="KW-0342">GTP-binding</keyword>
<evidence type="ECO:0000256" key="4">
    <source>
        <dbReference type="ARBA" id="ARBA00022475"/>
    </source>
</evidence>
<keyword evidence="13 15" id="KW-0456">Lyase</keyword>
<evidence type="ECO:0000256" key="11">
    <source>
        <dbReference type="ARBA" id="ARBA00023170"/>
    </source>
</evidence>
<feature type="transmembrane region" description="Helical" evidence="18">
    <location>
        <begin position="121"/>
        <end position="144"/>
    </location>
</feature>
<dbReference type="InterPro" id="IPR011009">
    <property type="entry name" value="Kinase-like_dom_sf"/>
</dbReference>
<dbReference type="InterPro" id="IPR001828">
    <property type="entry name" value="ANF_lig-bd_rcpt"/>
</dbReference>
<dbReference type="InterPro" id="IPR001245">
    <property type="entry name" value="Ser-Thr/Tyr_kinase_cat_dom"/>
</dbReference>
<evidence type="ECO:0000256" key="10">
    <source>
        <dbReference type="ARBA" id="ARBA00023136"/>
    </source>
</evidence>
<dbReference type="InterPro" id="IPR050401">
    <property type="entry name" value="Cyclic_nucleotide_synthase"/>
</dbReference>
<gene>
    <name evidence="21" type="ORF">WR25_23799</name>
</gene>
<evidence type="ECO:0000256" key="2">
    <source>
        <dbReference type="ARBA" id="ARBA00004251"/>
    </source>
</evidence>
<keyword evidence="14 16" id="KW-0141">cGMP biosynthesis</keyword>
<dbReference type="Pfam" id="PF07714">
    <property type="entry name" value="PK_Tyr_Ser-Thr"/>
    <property type="match status" value="1"/>
</dbReference>
<dbReference type="Proteomes" id="UP000218231">
    <property type="component" value="Unassembled WGS sequence"/>
</dbReference>
<dbReference type="FunFam" id="1.10.510.10:FF:000420">
    <property type="entry name" value="Guanylate cyclase"/>
    <property type="match status" value="1"/>
</dbReference>
<keyword evidence="10 18" id="KW-0472">Membrane</keyword>
<dbReference type="GO" id="GO:0005886">
    <property type="term" value="C:plasma membrane"/>
    <property type="evidence" value="ECO:0007669"/>
    <property type="project" value="UniProtKB-SubCell"/>
</dbReference>
<evidence type="ECO:0000256" key="5">
    <source>
        <dbReference type="ARBA" id="ARBA00022692"/>
    </source>
</evidence>
<organism evidence="21 22">
    <name type="scientific">Diploscapter pachys</name>
    <dbReference type="NCBI Taxonomy" id="2018661"/>
    <lineage>
        <taxon>Eukaryota</taxon>
        <taxon>Metazoa</taxon>
        <taxon>Ecdysozoa</taxon>
        <taxon>Nematoda</taxon>
        <taxon>Chromadorea</taxon>
        <taxon>Rhabditida</taxon>
        <taxon>Rhabditina</taxon>
        <taxon>Rhabditomorpha</taxon>
        <taxon>Rhabditoidea</taxon>
        <taxon>Rhabditidae</taxon>
        <taxon>Diploscapter</taxon>
    </lineage>
</organism>
<evidence type="ECO:0000259" key="19">
    <source>
        <dbReference type="PROSITE" id="PS50011"/>
    </source>
</evidence>
<evidence type="ECO:0000256" key="3">
    <source>
        <dbReference type="ARBA" id="ARBA00012202"/>
    </source>
</evidence>
<dbReference type="GO" id="GO:0035556">
    <property type="term" value="P:intracellular signal transduction"/>
    <property type="evidence" value="ECO:0007669"/>
    <property type="project" value="InterPro"/>
</dbReference>
<evidence type="ECO:0000256" key="13">
    <source>
        <dbReference type="ARBA" id="ARBA00023239"/>
    </source>
</evidence>
<dbReference type="GO" id="GO:0004383">
    <property type="term" value="F:guanylate cyclase activity"/>
    <property type="evidence" value="ECO:0007669"/>
    <property type="project" value="UniProtKB-EC"/>
</dbReference>
<evidence type="ECO:0000256" key="14">
    <source>
        <dbReference type="ARBA" id="ARBA00023293"/>
    </source>
</evidence>
<evidence type="ECO:0000313" key="22">
    <source>
        <dbReference type="Proteomes" id="UP000218231"/>
    </source>
</evidence>
<dbReference type="SUPFAM" id="SSF55073">
    <property type="entry name" value="Nucleotide cyclase"/>
    <property type="match status" value="1"/>
</dbReference>
<dbReference type="STRING" id="2018661.A0A2A2LTI3"/>
<reference evidence="21 22" key="1">
    <citation type="journal article" date="2017" name="Curr. Biol.">
        <title>Genome architecture and evolution of a unichromosomal asexual nematode.</title>
        <authorList>
            <person name="Fradin H."/>
            <person name="Zegar C."/>
            <person name="Gutwein M."/>
            <person name="Lucas J."/>
            <person name="Kovtun M."/>
            <person name="Corcoran D."/>
            <person name="Baugh L.R."/>
            <person name="Kiontke K."/>
            <person name="Gunsalus K."/>
            <person name="Fitch D.H."/>
            <person name="Piano F."/>
        </authorList>
    </citation>
    <scope>NUCLEOTIDE SEQUENCE [LARGE SCALE GENOMIC DNA]</scope>
    <source>
        <strain evidence="21">PF1309</strain>
    </source>
</reference>
<evidence type="ECO:0000256" key="6">
    <source>
        <dbReference type="ARBA" id="ARBA00022729"/>
    </source>
</evidence>
<evidence type="ECO:0000256" key="1">
    <source>
        <dbReference type="ARBA" id="ARBA00001436"/>
    </source>
</evidence>
<comment type="subcellular location">
    <subcellularLocation>
        <location evidence="2">Cell membrane</location>
        <topology evidence="2">Single-pass type I membrane protein</topology>
    </subcellularLocation>
</comment>
<evidence type="ECO:0000256" key="8">
    <source>
        <dbReference type="ARBA" id="ARBA00022989"/>
    </source>
</evidence>
<keyword evidence="4" id="KW-1003">Cell membrane</keyword>
<dbReference type="InterPro" id="IPR029787">
    <property type="entry name" value="Nucleotide_cyclase"/>
</dbReference>
<dbReference type="PROSITE" id="PS50011">
    <property type="entry name" value="PROTEIN_KINASE_DOM"/>
    <property type="match status" value="1"/>
</dbReference>
<dbReference type="InterPro" id="IPR000719">
    <property type="entry name" value="Prot_kinase_dom"/>
</dbReference>
<evidence type="ECO:0000259" key="20">
    <source>
        <dbReference type="PROSITE" id="PS50125"/>
    </source>
</evidence>
<dbReference type="Pfam" id="PF01094">
    <property type="entry name" value="ANF_receptor"/>
    <property type="match status" value="1"/>
</dbReference>
<evidence type="ECO:0000256" key="7">
    <source>
        <dbReference type="ARBA" id="ARBA00022741"/>
    </source>
</evidence>
<dbReference type="PROSITE" id="PS50125">
    <property type="entry name" value="GUANYLATE_CYCLASE_2"/>
    <property type="match status" value="1"/>
</dbReference>
<dbReference type="GO" id="GO:0005525">
    <property type="term" value="F:GTP binding"/>
    <property type="evidence" value="ECO:0007669"/>
    <property type="project" value="UniProtKB-KW"/>
</dbReference>
<keyword evidence="11" id="KW-0675">Receptor</keyword>
<feature type="domain" description="Guanylate cyclase" evidence="20">
    <location>
        <begin position="684"/>
        <end position="813"/>
    </location>
</feature>
<dbReference type="FunFam" id="3.30.70.1230:FF:000004">
    <property type="entry name" value="Guanylate cyclase"/>
    <property type="match status" value="1"/>
</dbReference>
<sequence>MNNFISAFYDAVLLYAIALNETIANGLDPRNGHNITSSMWGRTFVGITGNVSIDANGDRYSDYSLLDLDPVQEKFVEVAYYSGATNELKKVSDFHWVGGRPPSDMPICGYDKSKCPKGYPLHVYLLMGAAGLILLLCALFFCFWRRYKLEQELAAMSWKIPWDDLQGEDGQKKDKQKKSKSKRKVHDGFLPESDPLLRSNSRCSTTSDKRSSSSGATRKISAIIDRKWSIFTRKKSSPNGDKNGGIVGNHVDRIKEVEDGECSPLNEVQFQLPLDRRVSSPSANSDAKKKSSNEDDFDNAAKKSLSLRNRKLSFAGVSFKSNSCGSIETIQQNATQIYTKTVVYKGTLVALKKLNIDLKKYPRFDLTRTQLMELKRMKDLQNEHITRFTGACLEHPHYYIVTEYCPKGSLEDILENEKIELDNMFKISLLHDLVKGMHFLHNSEIRSHGRLKSSNCVVDSRFVLKITDFGLHSIHAMEEKDNIEELGEHAYYKKKLWTSPELLRMGSLAPPIGNQKGDVYSFAIILHEMLFRKGVFNLEDESISPKEIVDRLIKIPTSVEDDLFRPFVPEQSDSDQEKIDPTLIGLMIMCWSEEPSQRPEISMIRKVVRSLNKDNETANLVDNLLKRMEQYANNLEGLVEERTQEYLAEKKKVEELLHQLLPPSVADQLISGRAVQAESYECVTIYFSDIVGFTSLSSASTPMQVVTLLNDLYLAFDGVVDNFKVYKVETIGDAYMVVSGLPERHDEHASQIAQMSLALLHKVKNFVIRHRPQEQLKLRIGMHSGSVVAGVVGSKMPRYCLFGDTVNTSSRMESNGLPLRIHISEITKSILEKDPGFRLELRGQVEMKGKGIQTTYWLKGYRDVEIPDFGPDFR</sequence>
<dbReference type="GO" id="GO:0004016">
    <property type="term" value="F:adenylate cyclase activity"/>
    <property type="evidence" value="ECO:0007669"/>
    <property type="project" value="TreeGrafter"/>
</dbReference>
<keyword evidence="22" id="KW-1185">Reference proteome</keyword>
<evidence type="ECO:0000256" key="18">
    <source>
        <dbReference type="SAM" id="Phobius"/>
    </source>
</evidence>
<dbReference type="EMBL" id="LIAE01006460">
    <property type="protein sequence ID" value="PAV89277.1"/>
    <property type="molecule type" value="Genomic_DNA"/>
</dbReference>
<keyword evidence="7" id="KW-0547">Nucleotide-binding</keyword>
<feature type="region of interest" description="Disordered" evidence="17">
    <location>
        <begin position="273"/>
        <end position="297"/>
    </location>
</feature>
<dbReference type="CDD" id="cd07302">
    <property type="entry name" value="CHD"/>
    <property type="match status" value="1"/>
</dbReference>
<evidence type="ECO:0000256" key="16">
    <source>
        <dbReference type="RuleBase" id="RU003431"/>
    </source>
</evidence>
<dbReference type="GO" id="GO:0005524">
    <property type="term" value="F:ATP binding"/>
    <property type="evidence" value="ECO:0007669"/>
    <property type="project" value="InterPro"/>
</dbReference>
<dbReference type="PANTHER" id="PTHR11920:SF494">
    <property type="entry name" value="ATRIAL NATRIURETIC PEPTIDE RECEPTOR 2"/>
    <property type="match status" value="1"/>
</dbReference>
<dbReference type="GO" id="GO:0007168">
    <property type="term" value="P:receptor guanylyl cyclase signaling pathway"/>
    <property type="evidence" value="ECO:0007669"/>
    <property type="project" value="TreeGrafter"/>
</dbReference>
<dbReference type="Gene3D" id="3.30.70.1230">
    <property type="entry name" value="Nucleotide cyclase"/>
    <property type="match status" value="1"/>
</dbReference>
<feature type="domain" description="Protein kinase" evidence="19">
    <location>
        <begin position="313"/>
        <end position="611"/>
    </location>
</feature>
<dbReference type="SMART" id="SM00044">
    <property type="entry name" value="CYCc"/>
    <property type="match status" value="1"/>
</dbReference>
<dbReference type="Gene3D" id="1.10.510.10">
    <property type="entry name" value="Transferase(Phosphotransferase) domain 1"/>
    <property type="match status" value="1"/>
</dbReference>
<evidence type="ECO:0000313" key="21">
    <source>
        <dbReference type="EMBL" id="PAV89277.1"/>
    </source>
</evidence>
<feature type="compositionally biased region" description="Low complexity" evidence="17">
    <location>
        <begin position="201"/>
        <end position="217"/>
    </location>
</feature>
<evidence type="ECO:0000256" key="9">
    <source>
        <dbReference type="ARBA" id="ARBA00023134"/>
    </source>
</evidence>
<dbReference type="SUPFAM" id="SSF56112">
    <property type="entry name" value="Protein kinase-like (PK-like)"/>
    <property type="match status" value="1"/>
</dbReference>
<dbReference type="CDD" id="cd14042">
    <property type="entry name" value="PK_GC-A_B"/>
    <property type="match status" value="1"/>
</dbReference>
<evidence type="ECO:0000256" key="15">
    <source>
        <dbReference type="RuleBase" id="RU000405"/>
    </source>
</evidence>
<dbReference type="InterPro" id="IPR001054">
    <property type="entry name" value="A/G_cyclase"/>
</dbReference>
<dbReference type="InterPro" id="IPR018297">
    <property type="entry name" value="A/G_cyclase_CS"/>
</dbReference>
<dbReference type="InterPro" id="IPR028082">
    <property type="entry name" value="Peripla_BP_I"/>
</dbReference>
<comment type="catalytic activity">
    <reaction evidence="1 16">
        <text>GTP = 3',5'-cyclic GMP + diphosphate</text>
        <dbReference type="Rhea" id="RHEA:13665"/>
        <dbReference type="ChEBI" id="CHEBI:33019"/>
        <dbReference type="ChEBI" id="CHEBI:37565"/>
        <dbReference type="ChEBI" id="CHEBI:57746"/>
        <dbReference type="EC" id="4.6.1.2"/>
    </reaction>
</comment>
<dbReference type="PRINTS" id="PR00255">
    <property type="entry name" value="NATPEPTIDER"/>
</dbReference>
<dbReference type="OrthoDB" id="1890790at2759"/>
<dbReference type="SUPFAM" id="SSF53822">
    <property type="entry name" value="Periplasmic binding protein-like I"/>
    <property type="match status" value="1"/>
</dbReference>
<dbReference type="EC" id="4.6.1.2" evidence="3 16"/>
<keyword evidence="8 18" id="KW-1133">Transmembrane helix</keyword>
<dbReference type="Pfam" id="PF00211">
    <property type="entry name" value="Guanylate_cyc"/>
    <property type="match status" value="1"/>
</dbReference>
<comment type="caution">
    <text evidence="21">The sequence shown here is derived from an EMBL/GenBank/DDBJ whole genome shotgun (WGS) entry which is preliminary data.</text>
</comment>
<feature type="region of interest" description="Disordered" evidence="17">
    <location>
        <begin position="167"/>
        <end position="217"/>
    </location>
</feature>
<dbReference type="GO" id="GO:0004672">
    <property type="term" value="F:protein kinase activity"/>
    <property type="evidence" value="ECO:0007669"/>
    <property type="project" value="InterPro"/>
</dbReference>
<feature type="compositionally biased region" description="Basic residues" evidence="17">
    <location>
        <begin position="174"/>
        <end position="185"/>
    </location>
</feature>
<dbReference type="GO" id="GO:0001653">
    <property type="term" value="F:peptide receptor activity"/>
    <property type="evidence" value="ECO:0007669"/>
    <property type="project" value="TreeGrafter"/>
</dbReference>
<name>A0A2A2LTI3_9BILA</name>
<evidence type="ECO:0000256" key="12">
    <source>
        <dbReference type="ARBA" id="ARBA00023180"/>
    </source>
</evidence>
<evidence type="ECO:0000256" key="17">
    <source>
        <dbReference type="SAM" id="MobiDB-lite"/>
    </source>
</evidence>
<protein>
    <recommendedName>
        <fullName evidence="3 16">Guanylate cyclase</fullName>
        <ecNumber evidence="3 16">4.6.1.2</ecNumber>
    </recommendedName>
</protein>
<dbReference type="PANTHER" id="PTHR11920">
    <property type="entry name" value="GUANYLYL CYCLASE"/>
    <property type="match status" value="1"/>
</dbReference>
<accession>A0A2A2LTI3</accession>
<comment type="similarity">
    <text evidence="15">Belongs to the adenylyl cyclase class-4/guanylyl cyclase family.</text>
</comment>
<keyword evidence="5 18" id="KW-0812">Transmembrane</keyword>
<proteinExistence type="inferred from homology"/>